<sequence length="129" mass="14880">MGIDTGSTLESKYDLVDRQIFRSLYARINDFNVDTEYPLRIGIVFCVGLPRRSSNCIFEGDGYNVTLANRAEEAFKDIENPYPLVLRSLQEEVLQYNDLLDGDYEDIYYNLTTKLMTDLGRFLGRLEAD</sequence>
<evidence type="ECO:0000313" key="2">
    <source>
        <dbReference type="Proteomes" id="UP000281553"/>
    </source>
</evidence>
<organism evidence="1 2">
    <name type="scientific">Dibothriocephalus latus</name>
    <name type="common">Fish tapeworm</name>
    <name type="synonym">Diphyllobothrium latum</name>
    <dbReference type="NCBI Taxonomy" id="60516"/>
    <lineage>
        <taxon>Eukaryota</taxon>
        <taxon>Metazoa</taxon>
        <taxon>Spiralia</taxon>
        <taxon>Lophotrochozoa</taxon>
        <taxon>Platyhelminthes</taxon>
        <taxon>Cestoda</taxon>
        <taxon>Eucestoda</taxon>
        <taxon>Diphyllobothriidea</taxon>
        <taxon>Diphyllobothriidae</taxon>
        <taxon>Dibothriocephalus</taxon>
    </lineage>
</organism>
<dbReference type="EMBL" id="UYRU01073569">
    <property type="protein sequence ID" value="VDN23595.1"/>
    <property type="molecule type" value="Genomic_DNA"/>
</dbReference>
<reference evidence="1 2" key="1">
    <citation type="submission" date="2018-11" db="EMBL/GenBank/DDBJ databases">
        <authorList>
            <consortium name="Pathogen Informatics"/>
        </authorList>
    </citation>
    <scope>NUCLEOTIDE SEQUENCE [LARGE SCALE GENOMIC DNA]</scope>
</reference>
<accession>A0A3P7M2R1</accession>
<protein>
    <submittedName>
        <fullName evidence="1">Uncharacterized protein</fullName>
    </submittedName>
</protein>
<dbReference type="AlphaFoldDB" id="A0A3P7M2R1"/>
<gene>
    <name evidence="1" type="ORF">DILT_LOCUS14283</name>
</gene>
<evidence type="ECO:0000313" key="1">
    <source>
        <dbReference type="EMBL" id="VDN23595.1"/>
    </source>
</evidence>
<proteinExistence type="predicted"/>
<name>A0A3P7M2R1_DIBLA</name>
<dbReference type="Proteomes" id="UP000281553">
    <property type="component" value="Unassembled WGS sequence"/>
</dbReference>
<keyword evidence="2" id="KW-1185">Reference proteome</keyword>
<dbReference type="OrthoDB" id="2139606at2759"/>